<dbReference type="PANTHER" id="PTHR10126">
    <property type="entry name" value="TATA-BOX BINDING PROTEIN"/>
    <property type="match status" value="1"/>
</dbReference>
<evidence type="ECO:0000256" key="3">
    <source>
        <dbReference type="ARBA" id="ARBA00023163"/>
    </source>
</evidence>
<dbReference type="InterPro" id="IPR000814">
    <property type="entry name" value="TBP"/>
</dbReference>
<dbReference type="Proteomes" id="UP001235939">
    <property type="component" value="Chromosome 12"/>
</dbReference>
<evidence type="ECO:0000256" key="1">
    <source>
        <dbReference type="ARBA" id="ARBA00005560"/>
    </source>
</evidence>
<keyword evidence="5" id="KW-1185">Reference proteome</keyword>
<dbReference type="Pfam" id="PF00352">
    <property type="entry name" value="TBP"/>
    <property type="match status" value="2"/>
</dbReference>
<dbReference type="SUPFAM" id="SSF55945">
    <property type="entry name" value="TATA-box binding protein-like"/>
    <property type="match status" value="2"/>
</dbReference>
<sequence length="122" mass="13584">MLCRNVVSTVNLETSLDLTRIALRTRNSEYRPKRFPGLVMRLGSPSSTTLVFGNGKLVVSGCRSPEESNLSARKVARIIQKLGYEQGVVSSYEPEIFPALFYHLLKPRVTVLVFVSGKIIIT</sequence>
<comment type="similarity">
    <text evidence="1">Belongs to the TBP family.</text>
</comment>
<reference evidence="4 5" key="1">
    <citation type="submission" date="2022-01" db="EMBL/GenBank/DDBJ databases">
        <title>A chromosomal length assembly of Cordylochernes scorpioides.</title>
        <authorList>
            <person name="Zeh D."/>
            <person name="Zeh J."/>
        </authorList>
    </citation>
    <scope>NUCLEOTIDE SEQUENCE [LARGE SCALE GENOMIC DNA]</scope>
    <source>
        <strain evidence="4">IN4F17</strain>
        <tissue evidence="4">Whole Body</tissue>
    </source>
</reference>
<dbReference type="PRINTS" id="PR00686">
    <property type="entry name" value="TIFACTORIID"/>
</dbReference>
<evidence type="ECO:0008006" key="6">
    <source>
        <dbReference type="Google" id="ProtNLM"/>
    </source>
</evidence>
<keyword evidence="3" id="KW-0804">Transcription</keyword>
<evidence type="ECO:0000313" key="4">
    <source>
        <dbReference type="EMBL" id="UYV74596.1"/>
    </source>
</evidence>
<keyword evidence="2" id="KW-0238">DNA-binding</keyword>
<evidence type="ECO:0000313" key="5">
    <source>
        <dbReference type="Proteomes" id="UP001235939"/>
    </source>
</evidence>
<accession>A0ABY6L2R9</accession>
<dbReference type="InterPro" id="IPR012295">
    <property type="entry name" value="TBP_dom_sf"/>
</dbReference>
<evidence type="ECO:0000256" key="2">
    <source>
        <dbReference type="ARBA" id="ARBA00023125"/>
    </source>
</evidence>
<feature type="non-terminal residue" evidence="4">
    <location>
        <position position="1"/>
    </location>
</feature>
<proteinExistence type="inferred from homology"/>
<dbReference type="Gene3D" id="3.30.310.10">
    <property type="entry name" value="TATA-Binding Protein"/>
    <property type="match status" value="2"/>
</dbReference>
<dbReference type="EMBL" id="CP092874">
    <property type="protein sequence ID" value="UYV74596.1"/>
    <property type="molecule type" value="Genomic_DNA"/>
</dbReference>
<organism evidence="4 5">
    <name type="scientific">Cordylochernes scorpioides</name>
    <dbReference type="NCBI Taxonomy" id="51811"/>
    <lineage>
        <taxon>Eukaryota</taxon>
        <taxon>Metazoa</taxon>
        <taxon>Ecdysozoa</taxon>
        <taxon>Arthropoda</taxon>
        <taxon>Chelicerata</taxon>
        <taxon>Arachnida</taxon>
        <taxon>Pseudoscorpiones</taxon>
        <taxon>Cheliferoidea</taxon>
        <taxon>Chernetidae</taxon>
        <taxon>Cordylochernes</taxon>
    </lineage>
</organism>
<gene>
    <name evidence="4" type="ORF">LAZ67_12000222</name>
</gene>
<name>A0ABY6L2R9_9ARAC</name>
<protein>
    <recommendedName>
        <fullName evidence="6">TATA-box-binding protein</fullName>
    </recommendedName>
</protein>